<dbReference type="Proteomes" id="UP000095283">
    <property type="component" value="Unplaced"/>
</dbReference>
<reference evidence="2" key="1">
    <citation type="submission" date="2016-11" db="UniProtKB">
        <authorList>
            <consortium name="WormBaseParasite"/>
        </authorList>
    </citation>
    <scope>IDENTIFICATION</scope>
</reference>
<organism evidence="1 2">
    <name type="scientific">Heterorhabditis bacteriophora</name>
    <name type="common">Entomopathogenic nematode worm</name>
    <dbReference type="NCBI Taxonomy" id="37862"/>
    <lineage>
        <taxon>Eukaryota</taxon>
        <taxon>Metazoa</taxon>
        <taxon>Ecdysozoa</taxon>
        <taxon>Nematoda</taxon>
        <taxon>Chromadorea</taxon>
        <taxon>Rhabditida</taxon>
        <taxon>Rhabditina</taxon>
        <taxon>Rhabditomorpha</taxon>
        <taxon>Strongyloidea</taxon>
        <taxon>Heterorhabditidae</taxon>
        <taxon>Heterorhabditis</taxon>
    </lineage>
</organism>
<evidence type="ECO:0000313" key="1">
    <source>
        <dbReference type="Proteomes" id="UP000095283"/>
    </source>
</evidence>
<dbReference type="AlphaFoldDB" id="A0A1I7WFQ7"/>
<keyword evidence="1" id="KW-1185">Reference proteome</keyword>
<evidence type="ECO:0000313" key="2">
    <source>
        <dbReference type="WBParaSite" id="Hba_03813"/>
    </source>
</evidence>
<proteinExistence type="predicted"/>
<sequence>MNGFAFSALEMVVFDTIALRKLATTFLERPISLAISVCFNPASENVRIFSFSISLIREPRVIFGFLYWPTKGIFTHALVQRTTFCVPTDVVSMKLNGSFACSNGHCINQTKVAVMIFIALLKLCFNSNELYFLKYTEMHILLTFRCFF</sequence>
<dbReference type="WBParaSite" id="Hba_03813">
    <property type="protein sequence ID" value="Hba_03813"/>
    <property type="gene ID" value="Hba_03813"/>
</dbReference>
<protein>
    <submittedName>
        <fullName evidence="2">Secreted protein</fullName>
    </submittedName>
</protein>
<accession>A0A1I7WFQ7</accession>
<name>A0A1I7WFQ7_HETBA</name>